<dbReference type="PRINTS" id="PR01949">
    <property type="entry name" value="INTLKN15FISH"/>
</dbReference>
<accession>U3SZ23</accession>
<keyword evidence="6" id="KW-1015">Disulfide bond</keyword>
<dbReference type="GO" id="GO:0005125">
    <property type="term" value="F:cytokine activity"/>
    <property type="evidence" value="ECO:0007669"/>
    <property type="project" value="UniProtKB-KW"/>
</dbReference>
<protein>
    <recommendedName>
        <fullName evidence="7">Interleukin</fullName>
    </recommendedName>
</protein>
<dbReference type="GO" id="GO:0006955">
    <property type="term" value="P:immune response"/>
    <property type="evidence" value="ECO:0007669"/>
    <property type="project" value="InterPro"/>
</dbReference>
<dbReference type="InterPro" id="IPR020410">
    <property type="entry name" value="IL-15_fish"/>
</dbReference>
<dbReference type="AlphaFoldDB" id="U3SZ23"/>
<dbReference type="PANTHER" id="PTHR14356">
    <property type="entry name" value="INTERLEUKIN-15-RELATED"/>
    <property type="match status" value="1"/>
</dbReference>
<comment type="similarity">
    <text evidence="2 7">Belongs to the IL-15/IL-21 family.</text>
</comment>
<dbReference type="EMBL" id="AB819946">
    <property type="protein sequence ID" value="BAN84544.1"/>
    <property type="molecule type" value="mRNA"/>
</dbReference>
<gene>
    <name evidence="8" type="primary">RbIL-15</name>
</gene>
<dbReference type="GO" id="GO:0042119">
    <property type="term" value="P:neutrophil activation"/>
    <property type="evidence" value="ECO:0007669"/>
    <property type="project" value="TreeGrafter"/>
</dbReference>
<evidence type="ECO:0000256" key="5">
    <source>
        <dbReference type="ARBA" id="ARBA00022729"/>
    </source>
</evidence>
<dbReference type="GO" id="GO:0042102">
    <property type="term" value="P:positive regulation of T cell proliferation"/>
    <property type="evidence" value="ECO:0007669"/>
    <property type="project" value="TreeGrafter"/>
</dbReference>
<evidence type="ECO:0000256" key="2">
    <source>
        <dbReference type="ARBA" id="ARBA00006050"/>
    </source>
</evidence>
<dbReference type="GO" id="GO:0005615">
    <property type="term" value="C:extracellular space"/>
    <property type="evidence" value="ECO:0007669"/>
    <property type="project" value="UniProtKB-KW"/>
</dbReference>
<dbReference type="GO" id="GO:0005126">
    <property type="term" value="F:cytokine receptor binding"/>
    <property type="evidence" value="ECO:0007669"/>
    <property type="project" value="InterPro"/>
</dbReference>
<evidence type="ECO:0000313" key="8">
    <source>
        <dbReference type="EMBL" id="BAN84544.1"/>
    </source>
</evidence>
<dbReference type="GO" id="GO:0050778">
    <property type="term" value="P:positive regulation of immune response"/>
    <property type="evidence" value="ECO:0007669"/>
    <property type="project" value="TreeGrafter"/>
</dbReference>
<dbReference type="InterPro" id="IPR003443">
    <property type="entry name" value="IL-15/IL-21_fam"/>
</dbReference>
<dbReference type="PANTHER" id="PTHR14356:SF3">
    <property type="entry name" value="INTERLEUKIN-15"/>
    <property type="match status" value="1"/>
</dbReference>
<dbReference type="InterPro" id="IPR009079">
    <property type="entry name" value="4_helix_cytokine-like_core"/>
</dbReference>
<dbReference type="SUPFAM" id="SSF47266">
    <property type="entry name" value="4-helical cytokines"/>
    <property type="match status" value="1"/>
</dbReference>
<keyword evidence="4" id="KW-0964">Secreted</keyword>
<evidence type="ECO:0000256" key="7">
    <source>
        <dbReference type="RuleBase" id="RU003453"/>
    </source>
</evidence>
<dbReference type="Gene3D" id="1.20.1250.70">
    <property type="entry name" value="Interleukin-15/Interleukin-21"/>
    <property type="match status" value="1"/>
</dbReference>
<evidence type="ECO:0000256" key="1">
    <source>
        <dbReference type="ARBA" id="ARBA00004613"/>
    </source>
</evidence>
<reference evidence="8" key="2">
    <citation type="submission" date="2013-05" db="EMBL/GenBank/DDBJ databases">
        <authorList>
            <person name="Kim J."/>
            <person name="Bae J.S."/>
            <person name="Park C.I."/>
        </authorList>
    </citation>
    <scope>NUCLEOTIDE SEQUENCE</scope>
</reference>
<keyword evidence="5" id="KW-0732">Signal</keyword>
<dbReference type="InterPro" id="IPR020439">
    <property type="entry name" value="IL-15"/>
</dbReference>
<dbReference type="Pfam" id="PF02372">
    <property type="entry name" value="IL15"/>
    <property type="match status" value="1"/>
</dbReference>
<proteinExistence type="evidence at transcript level"/>
<evidence type="ECO:0000256" key="3">
    <source>
        <dbReference type="ARBA" id="ARBA00022514"/>
    </source>
</evidence>
<organism evidence="8">
    <name type="scientific">Oplegnathus fasciatus</name>
    <name type="common">Barred knifejaw</name>
    <name type="synonym">Scaradon fasciatus</name>
    <dbReference type="NCBI Taxonomy" id="163134"/>
    <lineage>
        <taxon>Eukaryota</taxon>
        <taxon>Metazoa</taxon>
        <taxon>Chordata</taxon>
        <taxon>Craniata</taxon>
        <taxon>Vertebrata</taxon>
        <taxon>Euteleostomi</taxon>
        <taxon>Actinopterygii</taxon>
        <taxon>Neopterygii</taxon>
        <taxon>Teleostei</taxon>
        <taxon>Neoteleostei</taxon>
        <taxon>Acanthomorphata</taxon>
        <taxon>Eupercaria</taxon>
        <taxon>Centrarchiformes</taxon>
        <taxon>Terapontoidei</taxon>
        <taxon>Oplegnathidae</taxon>
        <taxon>Oplegnathus</taxon>
    </lineage>
</organism>
<evidence type="ECO:0000256" key="4">
    <source>
        <dbReference type="ARBA" id="ARBA00022525"/>
    </source>
</evidence>
<sequence>MTDFMTALPVILVQPTCPGDQRAKGVQFQLTCNLCRESHKTQVWLCFFVLSFLSTYTCAASVSGKDTEDIQTCLKELKGNIEKSDAMLYAPSSNDVEENCKIMSLRCYMLELRMVIDEENIFNEFADCIVDFNESRLPEVVNSVGCPPCEAYSLKNITIFLDRLNNLLKEMTVRLNT</sequence>
<keyword evidence="3 7" id="KW-0202">Cytokine</keyword>
<evidence type="ECO:0000256" key="6">
    <source>
        <dbReference type="ARBA" id="ARBA00023157"/>
    </source>
</evidence>
<dbReference type="GO" id="GO:0001819">
    <property type="term" value="P:positive regulation of cytokine production"/>
    <property type="evidence" value="ECO:0007669"/>
    <property type="project" value="TreeGrafter"/>
</dbReference>
<reference evidence="8" key="1">
    <citation type="journal article" date="2013" name="Fish Shellfish Immunol.">
        <title>Molecular cloning and expression analysis of interleukin (IL)-15 and IL-15 receptor ? from rock bream, Oplegnathus fasciatus.</title>
        <authorList>
            <person name="Bae J.-S."/>
            <person name="Sim S.H."/>
            <person name="Hwang S.D."/>
            <person name="Kim J.-W."/>
            <person name="Park D.-W."/>
            <person name="Park C.-I."/>
        </authorList>
    </citation>
    <scope>NUCLEOTIDE SEQUENCE</scope>
</reference>
<dbReference type="PRINTS" id="PR01930">
    <property type="entry name" value="INTRLEUKIN15"/>
</dbReference>
<name>U3SZ23_OPLFA</name>
<comment type="subcellular location">
    <subcellularLocation>
        <location evidence="1">Secreted</location>
    </subcellularLocation>
</comment>